<dbReference type="InterPro" id="IPR008319">
    <property type="entry name" value="GyrI-like_CCH_Lin2189-like"/>
</dbReference>
<dbReference type="SUPFAM" id="SSF55136">
    <property type="entry name" value="Probable bacterial effector-binding domain"/>
    <property type="match status" value="1"/>
</dbReference>
<name>A0A430B4S2_9ENTE</name>
<organism evidence="2 3">
    <name type="scientific">Vagococcus elongatus</name>
    <dbReference type="NCBI Taxonomy" id="180344"/>
    <lineage>
        <taxon>Bacteria</taxon>
        <taxon>Bacillati</taxon>
        <taxon>Bacillota</taxon>
        <taxon>Bacilli</taxon>
        <taxon>Lactobacillales</taxon>
        <taxon>Enterococcaceae</taxon>
        <taxon>Vagococcus</taxon>
    </lineage>
</organism>
<dbReference type="InterPro" id="IPR011256">
    <property type="entry name" value="Reg_factor_effector_dom_sf"/>
</dbReference>
<dbReference type="RefSeq" id="WP_126807004.1">
    <property type="nucleotide sequence ID" value="NZ_NGKA01000002.1"/>
</dbReference>
<dbReference type="EMBL" id="NGKA01000002">
    <property type="protein sequence ID" value="RSU15251.1"/>
    <property type="molecule type" value="Genomic_DNA"/>
</dbReference>
<dbReference type="Proteomes" id="UP000287605">
    <property type="component" value="Unassembled WGS sequence"/>
</dbReference>
<keyword evidence="3" id="KW-1185">Reference proteome</keyword>
<gene>
    <name evidence="2" type="ORF">CBF29_02655</name>
</gene>
<accession>A0A430B4S2</accession>
<dbReference type="AlphaFoldDB" id="A0A430B4S2"/>
<evidence type="ECO:0000313" key="3">
    <source>
        <dbReference type="Proteomes" id="UP000287605"/>
    </source>
</evidence>
<comment type="caution">
    <text evidence="2">The sequence shown here is derived from an EMBL/GenBank/DDBJ whole genome shotgun (WGS) entry which is preliminary data.</text>
</comment>
<feature type="domain" description="GyrI-like small molecule binding" evidence="1">
    <location>
        <begin position="19"/>
        <end position="204"/>
    </location>
</feature>
<evidence type="ECO:0000313" key="2">
    <source>
        <dbReference type="EMBL" id="RSU15251.1"/>
    </source>
</evidence>
<dbReference type="Gene3D" id="3.20.80.10">
    <property type="entry name" value="Regulatory factor, effector binding domain"/>
    <property type="match status" value="1"/>
</dbReference>
<reference evidence="2 3" key="1">
    <citation type="submission" date="2017-05" db="EMBL/GenBank/DDBJ databases">
        <title>Vagococcus spp. assemblies.</title>
        <authorList>
            <person name="Gulvik C.A."/>
        </authorList>
    </citation>
    <scope>NUCLEOTIDE SEQUENCE [LARGE SCALE GENOMIC DNA]</scope>
    <source>
        <strain evidence="2 3">CCUG 51432</strain>
    </source>
</reference>
<dbReference type="PIRSF" id="PIRSF031644">
    <property type="entry name" value="UCP031644"/>
    <property type="match status" value="1"/>
</dbReference>
<dbReference type="OrthoDB" id="4772335at2"/>
<proteinExistence type="predicted"/>
<evidence type="ECO:0000259" key="1">
    <source>
        <dbReference type="Pfam" id="PF06445"/>
    </source>
</evidence>
<dbReference type="InterPro" id="IPR029442">
    <property type="entry name" value="GyrI-like"/>
</dbReference>
<sequence>MKYEWRKRDKALYLPKKSPQVLTVPKMNYLAITGEGDPNEEEFSQKTAALYAYSYGIKMSWRKGLDLPGFYDYTVFPLEGIWDSKTPVTKNNPLDKKQLVYTLMIRQPDFFTEDMLPLIQPLILNKVPEKFQKQVFFLALEEGLVVQMLHEGCYDDEAESFAQMTDFCRTEGYCRLGVQHKEIYLSDPRRTAPEKLKTALRFPVEKRQ</sequence>
<dbReference type="Pfam" id="PF06445">
    <property type="entry name" value="GyrI-like"/>
    <property type="match status" value="1"/>
</dbReference>
<protein>
    <recommendedName>
        <fullName evidence="1">GyrI-like small molecule binding domain-containing protein</fullName>
    </recommendedName>
</protein>